<sequence>MSQTKNPLPDKHYIKEDNKASHLAGSMMAVPDIFSAFSKLPLRERIEQFKQQLSETYLFLLNGAPETKELSDEACQERFLDEYQISLDRLKDNISATKCKNIICHSLPTTHSTEVSNLFPVAFMWIVCADLLEQHGFHENAWSSLIEFKNIEHQLGQALATEEKLQKKAYSQKAGGQAYKDYSNLKYSFIDLLRNSPPIGGWKTLESAAHELAEKVLAEHENSEHRARYSIKKERVETKLNTWLRDVNGECRAAYDENAAKHR</sequence>
<evidence type="ECO:0000313" key="2">
    <source>
        <dbReference type="Proteomes" id="UP000520876"/>
    </source>
</evidence>
<organism evidence="1 2">
    <name type="scientific">Vreelandella sedimenti</name>
    <dbReference type="NCBI Taxonomy" id="2729618"/>
    <lineage>
        <taxon>Bacteria</taxon>
        <taxon>Pseudomonadati</taxon>
        <taxon>Pseudomonadota</taxon>
        <taxon>Gammaproteobacteria</taxon>
        <taxon>Oceanospirillales</taxon>
        <taxon>Halomonadaceae</taxon>
        <taxon>Vreelandella</taxon>
    </lineage>
</organism>
<accession>A0A7Z0SPR4</accession>
<evidence type="ECO:0000313" key="1">
    <source>
        <dbReference type="EMBL" id="NYT74573.1"/>
    </source>
</evidence>
<gene>
    <name evidence="1" type="ORF">HZU72_19450</name>
</gene>
<keyword evidence="2" id="KW-1185">Reference proteome</keyword>
<proteinExistence type="predicted"/>
<dbReference type="Proteomes" id="UP000520876">
    <property type="component" value="Unassembled WGS sequence"/>
</dbReference>
<protein>
    <submittedName>
        <fullName evidence="1">Uncharacterized protein</fullName>
    </submittedName>
</protein>
<name>A0A7Z0SPR4_9GAMM</name>
<dbReference type="EMBL" id="JACCGK010000019">
    <property type="protein sequence ID" value="NYT74573.1"/>
    <property type="molecule type" value="Genomic_DNA"/>
</dbReference>
<reference evidence="1 2" key="1">
    <citation type="submission" date="2020-07" db="EMBL/GenBank/DDBJ databases">
        <title>Halomonas sp. QX-2 draft genome sequence.</title>
        <authorList>
            <person name="Qiu X."/>
        </authorList>
    </citation>
    <scope>NUCLEOTIDE SEQUENCE [LARGE SCALE GENOMIC DNA]</scope>
    <source>
        <strain evidence="1 2">QX-2</strain>
    </source>
</reference>
<comment type="caution">
    <text evidence="1">The sequence shown here is derived from an EMBL/GenBank/DDBJ whole genome shotgun (WGS) entry which is preliminary data.</text>
</comment>
<dbReference type="RefSeq" id="WP_180095059.1">
    <property type="nucleotide sequence ID" value="NZ_JACCGK010000019.1"/>
</dbReference>
<dbReference type="AlphaFoldDB" id="A0A7Z0SPR4"/>